<keyword evidence="1" id="KW-0472">Membrane</keyword>
<dbReference type="Proteomes" id="UP000030081">
    <property type="component" value="Plasmid p380"/>
</dbReference>
<dbReference type="KEGG" id="vcy:IX92_26290"/>
<evidence type="ECO:0000313" key="2">
    <source>
        <dbReference type="EMBL" id="AIW22574.1"/>
    </source>
</evidence>
<protein>
    <submittedName>
        <fullName evidence="2">Uncharacterized protein</fullName>
    </submittedName>
</protein>
<geneLocation type="plasmid" evidence="2 3">
    <name>p380</name>
</geneLocation>
<dbReference type="EMBL" id="CP009619">
    <property type="protein sequence ID" value="AIW22574.1"/>
    <property type="molecule type" value="Genomic_DNA"/>
</dbReference>
<feature type="transmembrane region" description="Helical" evidence="1">
    <location>
        <begin position="37"/>
        <end position="55"/>
    </location>
</feature>
<name>A0AAN0SH94_9VIBR</name>
<organism evidence="2 3">
    <name type="scientific">Vibrio coralliilyticus</name>
    <dbReference type="NCBI Taxonomy" id="190893"/>
    <lineage>
        <taxon>Bacteria</taxon>
        <taxon>Pseudomonadati</taxon>
        <taxon>Pseudomonadota</taxon>
        <taxon>Gammaproteobacteria</taxon>
        <taxon>Vibrionales</taxon>
        <taxon>Vibrionaceae</taxon>
        <taxon>Vibrio</taxon>
    </lineage>
</organism>
<evidence type="ECO:0000256" key="1">
    <source>
        <dbReference type="SAM" id="Phobius"/>
    </source>
</evidence>
<keyword evidence="3" id="KW-1185">Reference proteome</keyword>
<keyword evidence="2" id="KW-0614">Plasmid</keyword>
<proteinExistence type="predicted"/>
<dbReference type="RefSeq" id="WP_043011355.1">
    <property type="nucleotide sequence ID" value="NZ_CP009619.1"/>
</dbReference>
<reference evidence="2 3" key="1">
    <citation type="submission" date="2014-10" db="EMBL/GenBank/DDBJ databases">
        <title>The Complete Genome Sequence for the Shellfish Pathogen Vibrio coralliilyticus RE98 Isolated from a Shellfish Hatchery.</title>
        <authorList>
            <person name="Richards G.P."/>
            <person name="Bono J.L."/>
            <person name="Watson M.A."/>
            <person name="Needleman D.S."/>
        </authorList>
    </citation>
    <scope>NUCLEOTIDE SEQUENCE [LARGE SCALE GENOMIC DNA]</scope>
    <source>
        <strain evidence="2 3">RE98</strain>
        <plasmid evidence="2 3">p380</plasmid>
    </source>
</reference>
<evidence type="ECO:0000313" key="3">
    <source>
        <dbReference type="Proteomes" id="UP000030081"/>
    </source>
</evidence>
<sequence length="205" mass="23080">MKDNTKVVLTIMGLPADTIAIATLMSLAAFYYVGPYMLIYATATICIGLVHLMLIKRHGGYQKLNFDLGGPKMSLYVKGLPDDIHSRIESLIESNQLVLIKCPEHKFLRIALTQFVYNRGGFSELSKAECVELLGKPLGKRTILLSYRSKETLQNSISTMLQRGWKLYGEQGTESNLIDRVYTQTMLYEPSEATMDGKKRCTNNE</sequence>
<gene>
    <name evidence="2" type="ORF">IX92_26290</name>
</gene>
<accession>A0AAN0SH94</accession>
<dbReference type="AlphaFoldDB" id="A0AAN0SH94"/>
<keyword evidence="1" id="KW-0812">Transmembrane</keyword>
<feature type="transmembrane region" description="Helical" evidence="1">
    <location>
        <begin position="7"/>
        <end position="31"/>
    </location>
</feature>
<keyword evidence="1" id="KW-1133">Transmembrane helix</keyword>